<dbReference type="STRING" id="525909.Afer_0118"/>
<organism evidence="2 3">
    <name type="scientific">Acidimicrobium ferrooxidans (strain DSM 10331 / JCM 15462 / NBRC 103882 / ICP)</name>
    <dbReference type="NCBI Taxonomy" id="525909"/>
    <lineage>
        <taxon>Bacteria</taxon>
        <taxon>Bacillati</taxon>
        <taxon>Actinomycetota</taxon>
        <taxon>Acidimicrobiia</taxon>
        <taxon>Acidimicrobiales</taxon>
        <taxon>Acidimicrobiaceae</taxon>
        <taxon>Acidimicrobium</taxon>
    </lineage>
</organism>
<proteinExistence type="predicted"/>
<reference evidence="2 3" key="1">
    <citation type="journal article" date="2009" name="Stand. Genomic Sci.">
        <title>Complete genome sequence of Acidimicrobium ferrooxidans type strain (ICP).</title>
        <authorList>
            <person name="Clum A."/>
            <person name="Nolan M."/>
            <person name="Lang E."/>
            <person name="Glavina Del Rio T."/>
            <person name="Tice H."/>
            <person name="Copeland A."/>
            <person name="Cheng J.F."/>
            <person name="Lucas S."/>
            <person name="Chen F."/>
            <person name="Bruce D."/>
            <person name="Goodwin L."/>
            <person name="Pitluck S."/>
            <person name="Ivanova N."/>
            <person name="Mavrommatis K."/>
            <person name="Mikhailova N."/>
            <person name="Pati A."/>
            <person name="Chen A."/>
            <person name="Palaniappan K."/>
            <person name="Goker M."/>
            <person name="Spring S."/>
            <person name="Land M."/>
            <person name="Hauser L."/>
            <person name="Chang Y.J."/>
            <person name="Jeffries C.C."/>
            <person name="Chain P."/>
            <person name="Bristow J."/>
            <person name="Eisen J.A."/>
            <person name="Markowitz V."/>
            <person name="Hugenholtz P."/>
            <person name="Kyrpides N.C."/>
            <person name="Klenk H.P."/>
            <person name="Lapidus A."/>
        </authorList>
    </citation>
    <scope>NUCLEOTIDE SEQUENCE [LARGE SCALE GENOMIC DNA]</scope>
    <source>
        <strain evidence="3">DSM 10331 / JCM 15462 / NBRC 103882 / ICP</strain>
    </source>
</reference>
<sequence>MRSTVLTLVFMVVLGVGISALGALAVHAAVSHHRIGPGFDPVARSLGGMLIAQIAIGVLGVLVFSAEVASGTISQTFAAVPKRWHVLLAKVLVYFVIALVASEVVSVASFLVGQAVMHGVVPTTSLTNATAMRAVLGTGLLVAIVGVLALAIGVMIRRTAGAITTFVGEYLVLPLLVTALPSPYSTDIEKFLPFQAAQVMMSSQLVANSLSAWVGLAVVAGYAVIAVVVAGSLLSSRDA</sequence>
<dbReference type="Proteomes" id="UP000000771">
    <property type="component" value="Chromosome"/>
</dbReference>
<evidence type="ECO:0000256" key="1">
    <source>
        <dbReference type="SAM" id="Phobius"/>
    </source>
</evidence>
<accession>C7M1Y9</accession>
<name>C7M1Y9_ACIFD</name>
<keyword evidence="3" id="KW-1185">Reference proteome</keyword>
<evidence type="ECO:0000313" key="3">
    <source>
        <dbReference type="Proteomes" id="UP000000771"/>
    </source>
</evidence>
<dbReference type="eggNOG" id="COG1511">
    <property type="taxonomic scope" value="Bacteria"/>
</dbReference>
<feature type="transmembrane region" description="Helical" evidence="1">
    <location>
        <begin position="87"/>
        <end position="111"/>
    </location>
</feature>
<gene>
    <name evidence="2" type="ordered locus">Afer_0118</name>
</gene>
<dbReference type="EMBL" id="CP001631">
    <property type="protein sequence ID" value="ACU53087.1"/>
    <property type="molecule type" value="Genomic_DNA"/>
</dbReference>
<feature type="transmembrane region" description="Helical" evidence="1">
    <location>
        <begin position="131"/>
        <end position="156"/>
    </location>
</feature>
<dbReference type="AlphaFoldDB" id="C7M1Y9"/>
<keyword evidence="1" id="KW-0472">Membrane</keyword>
<dbReference type="KEGG" id="afo:Afer_0118"/>
<dbReference type="HOGENOM" id="CLU_051674_1_1_11"/>
<protein>
    <submittedName>
        <fullName evidence="2">Putative ABC transporter transmembrane protein</fullName>
    </submittedName>
</protein>
<feature type="transmembrane region" description="Helical" evidence="1">
    <location>
        <begin position="44"/>
        <end position="66"/>
    </location>
</feature>
<keyword evidence="1 2" id="KW-0812">Transmembrane</keyword>
<keyword evidence="1" id="KW-1133">Transmembrane helix</keyword>
<evidence type="ECO:0000313" key="2">
    <source>
        <dbReference type="EMBL" id="ACU53087.1"/>
    </source>
</evidence>
<feature type="transmembrane region" description="Helical" evidence="1">
    <location>
        <begin position="163"/>
        <end position="184"/>
    </location>
</feature>
<feature type="transmembrane region" description="Helical" evidence="1">
    <location>
        <begin position="210"/>
        <end position="234"/>
    </location>
</feature>